<feature type="compositionally biased region" description="Polar residues" evidence="5">
    <location>
        <begin position="1478"/>
        <end position="1489"/>
    </location>
</feature>
<feature type="compositionally biased region" description="Low complexity" evidence="5">
    <location>
        <begin position="213"/>
        <end position="229"/>
    </location>
</feature>
<evidence type="ECO:0000313" key="7">
    <source>
        <dbReference type="EMBL" id="KAK6618289.1"/>
    </source>
</evidence>
<dbReference type="InterPro" id="IPR021922">
    <property type="entry name" value="Par3/HAL_N"/>
</dbReference>
<feature type="region of interest" description="Disordered" evidence="5">
    <location>
        <begin position="1250"/>
        <end position="1379"/>
    </location>
</feature>
<dbReference type="CDD" id="cd23058">
    <property type="entry name" value="PDZ2_Par3-like"/>
    <property type="match status" value="1"/>
</dbReference>
<comment type="caution">
    <text evidence="7">The sequence shown here is derived from an EMBL/GenBank/DDBJ whole genome shotgun (WGS) entry which is preliminary data.</text>
</comment>
<feature type="compositionally biased region" description="Basic and acidic residues" evidence="5">
    <location>
        <begin position="1507"/>
        <end position="1517"/>
    </location>
</feature>
<dbReference type="PROSITE" id="PS50106">
    <property type="entry name" value="PDZ"/>
    <property type="match status" value="3"/>
</dbReference>
<protein>
    <recommendedName>
        <fullName evidence="6">PDZ domain-containing protein</fullName>
    </recommendedName>
</protein>
<feature type="compositionally biased region" description="Basic and acidic residues" evidence="5">
    <location>
        <begin position="321"/>
        <end position="330"/>
    </location>
</feature>
<evidence type="ECO:0000259" key="6">
    <source>
        <dbReference type="PROSITE" id="PS50106"/>
    </source>
</evidence>
<gene>
    <name evidence="7" type="ORF">RUM44_002740</name>
</gene>
<dbReference type="CDD" id="cd23059">
    <property type="entry name" value="PDZ3_Par3-like"/>
    <property type="match status" value="1"/>
</dbReference>
<keyword evidence="8" id="KW-1185">Reference proteome</keyword>
<feature type="compositionally biased region" description="Low complexity" evidence="5">
    <location>
        <begin position="309"/>
        <end position="320"/>
    </location>
</feature>
<dbReference type="InterPro" id="IPR001478">
    <property type="entry name" value="PDZ"/>
</dbReference>
<feature type="compositionally biased region" description="Basic and acidic residues" evidence="5">
    <location>
        <begin position="1212"/>
        <end position="1226"/>
    </location>
</feature>
<dbReference type="InterPro" id="IPR052213">
    <property type="entry name" value="PAR3"/>
</dbReference>
<reference evidence="7 8" key="1">
    <citation type="submission" date="2023-09" db="EMBL/GenBank/DDBJ databases">
        <title>Genomes of two closely related lineages of the louse Polyplax serrata with different host specificities.</title>
        <authorList>
            <person name="Martinu J."/>
            <person name="Tarabai H."/>
            <person name="Stefka J."/>
            <person name="Hypsa V."/>
        </authorList>
    </citation>
    <scope>NUCLEOTIDE SEQUENCE [LARGE SCALE GENOMIC DNA]</scope>
    <source>
        <strain evidence="7">98ZLc_SE</strain>
    </source>
</reference>
<dbReference type="Proteomes" id="UP001359485">
    <property type="component" value="Unassembled WGS sequence"/>
</dbReference>
<dbReference type="SMART" id="SM00228">
    <property type="entry name" value="PDZ"/>
    <property type="match status" value="3"/>
</dbReference>
<feature type="region of interest" description="Disordered" evidence="5">
    <location>
        <begin position="209"/>
        <end position="235"/>
    </location>
</feature>
<feature type="compositionally biased region" description="Basic and acidic residues" evidence="5">
    <location>
        <begin position="1319"/>
        <end position="1350"/>
    </location>
</feature>
<dbReference type="Gene3D" id="3.10.20.90">
    <property type="entry name" value="Phosphatidylinositol 3-kinase Catalytic Subunit, Chain A, domain 1"/>
    <property type="match status" value="1"/>
</dbReference>
<feature type="compositionally biased region" description="Basic and acidic residues" evidence="5">
    <location>
        <begin position="1453"/>
        <end position="1462"/>
    </location>
</feature>
<sequence length="1598" mass="179124">MFENCQGSRKDNKCSEVAEKLVHLFGWRQTYKVEKLQKSLTAYNTHRGAKEFVLTQRAPPKQKEEKCHRAVTTQECSDINEGESCKGFIRNNLQKSYLCLPSNESADSWVAVQSLQTSDGGILDPDDRLNDVADDREQIVATFSDGEGPHHGGGDGASGSSVGSVGTGSPDIFQGEGKFYQPPSDIEVTGDQMVTNVLQVRRGSEPALHQLEGPNSVSGSVPGPPVSNSTNKRWSAAPVVSDVDDIRESSKNEKIKINGLIPPDWTCHEEEEKSMVQSSKFQRDGSNRLSMQFLPEEIGMKWMERASHGRGSSNRSSHSSLQRDNKRREPLGQANSFNSLPSKNSEYVIEEANLENLKTEYVVLRNEGGPLGIHVVPDYDGDGKDRGLLVQGIEPGGRVHKDGRLSVFDRIIEINGSNLLNEPFQKVQEIFKNSLSSGELRLRVVKHKLTVGPSFLQRQPPPPPIYPLERNSVENMVEGHQRTINCSAKVATVSPTKKLLSGATTANILQTANTRKMGKRIDLELLKGPSGLGFSITTRDNPAGGKCPIYIKNILPQGAAVDDGRLRPGDRLLQVNDIEMTGKTQPEAVAILRQAPTGSIVKMSVSRQEDVHVKDESLDEKDPKLSTRERAITESNIVRPVNVNGETEKFSDEGSNANTGETISRKKPPRSLDESQIFPWRHREILTFDIPVHDTEKAGLGVSVKGKTSANHSATNLNSSNQSVDLGIFVKSVLNGGAASRDGRLKTNDQLLNVNGKSLLNQSNANAMETLRRAMLYMEGPKQGVITLTVARRVSNPGTRENSSYISSTSVDICRDSDGFTPDHSVASEASDSTVIFLPHDSPFKSDRSSDAHVNTSNSCPRSGQKFSSSRNPVIDRLTGHHPNIPNNALRNESYYRATHETTWNIANMVNPNSGGRLNSPTVNPVVAEPVLIEEDYQIGSNIRDPTRRQHDSHKNNDGSVMGSTQSVATHGDVTYASQLSLDESAAGFSRDGIGRQSMSEKRHATLDAKNTDTYRRNKKMREERQMNSDQARQKKISNKIAEIRQELLERNAPRGRLDIGPSLGMKKSSSLESLQTMVQEVQMAEDPDPAYTYRNSQGAVRVIRGRGCNESFRAAVDRSYDAPLGLRNHMEMPVSEEESCVGGNEFEDHNILGRGTPRQSSMNAMRDSKLKHHNKKKASLLKGIGSMFRFGKHRKAIDSEYQVDMDEEEEDPKREDDVVRQRENARAAAQEEYEKIQEQYRKLIMRQHQDNQGKSENMPNSSYAEPKFAAKDEDRDGRYGMWRPSDAGDPIKDGCNKNSYPSPMERLSFDSTTTNTDGDQKTRNRAHEVNKEREIDKQRNICEENRDETQESASQSRSERIHQLRAKHQKRHVERRGQYPFDDKEEKFEQVIRQKLDDSKIHFRQDGYDIYGEMGRPGSRVGITDPARFSHYVNYEEIQQHLNRKKQHYHSQRRDNREPHQRPVSNFYEYESVQSVMRSHHNAQNQTGKRSHQQQHQHSWQNSDSLPRRYENESEMKFSASSVPRRIDLEEFSSLPSVRKTVNYLNRLSSVNGTAPIGSYSYTRAKKDDGRQTAGTSLRARGPYISQITIKENPNES</sequence>
<dbReference type="Pfam" id="PF12053">
    <property type="entry name" value="Par3_HAL_N_term"/>
    <property type="match status" value="1"/>
</dbReference>
<dbReference type="Gene3D" id="2.30.42.10">
    <property type="match status" value="3"/>
</dbReference>
<comment type="similarity">
    <text evidence="1">Belongs to the PAR3 family.</text>
</comment>
<feature type="compositionally biased region" description="Basic and acidic residues" evidence="5">
    <location>
        <begin position="1269"/>
        <end position="1279"/>
    </location>
</feature>
<feature type="compositionally biased region" description="Low complexity" evidence="5">
    <location>
        <begin position="158"/>
        <end position="170"/>
    </location>
</feature>
<feature type="region of interest" description="Disordered" evidence="5">
    <location>
        <begin position="1200"/>
        <end position="1227"/>
    </location>
</feature>
<feature type="compositionally biased region" description="Acidic residues" evidence="5">
    <location>
        <begin position="1202"/>
        <end position="1211"/>
    </location>
</feature>
<feature type="compositionally biased region" description="Polar residues" evidence="5">
    <location>
        <begin position="852"/>
        <end position="871"/>
    </location>
</feature>
<evidence type="ECO:0000256" key="3">
    <source>
        <dbReference type="ARBA" id="ARBA00022737"/>
    </source>
</evidence>
<evidence type="ECO:0000313" key="8">
    <source>
        <dbReference type="Proteomes" id="UP001359485"/>
    </source>
</evidence>
<dbReference type="PANTHER" id="PTHR16484:SF17">
    <property type="entry name" value="BAZOOKA, ISOFORM B"/>
    <property type="match status" value="1"/>
</dbReference>
<dbReference type="SUPFAM" id="SSF50156">
    <property type="entry name" value="PDZ domain-like"/>
    <property type="match status" value="3"/>
</dbReference>
<feature type="domain" description="PDZ" evidence="6">
    <location>
        <begin position="522"/>
        <end position="607"/>
    </location>
</feature>
<name>A0ABR1AFM6_POLSC</name>
<organism evidence="7 8">
    <name type="scientific">Polyplax serrata</name>
    <name type="common">Common mouse louse</name>
    <dbReference type="NCBI Taxonomy" id="468196"/>
    <lineage>
        <taxon>Eukaryota</taxon>
        <taxon>Metazoa</taxon>
        <taxon>Ecdysozoa</taxon>
        <taxon>Arthropoda</taxon>
        <taxon>Hexapoda</taxon>
        <taxon>Insecta</taxon>
        <taxon>Pterygota</taxon>
        <taxon>Neoptera</taxon>
        <taxon>Paraneoptera</taxon>
        <taxon>Psocodea</taxon>
        <taxon>Troctomorpha</taxon>
        <taxon>Phthiraptera</taxon>
        <taxon>Anoplura</taxon>
        <taxon>Polyplacidae</taxon>
        <taxon>Polyplax</taxon>
    </lineage>
</organism>
<keyword evidence="4" id="KW-0131">Cell cycle</keyword>
<evidence type="ECO:0000256" key="4">
    <source>
        <dbReference type="ARBA" id="ARBA00023306"/>
    </source>
</evidence>
<feature type="region of interest" description="Disordered" evidence="5">
    <location>
        <begin position="846"/>
        <end position="871"/>
    </location>
</feature>
<feature type="compositionally biased region" description="Basic residues" evidence="5">
    <location>
        <begin position="1364"/>
        <end position="1375"/>
    </location>
</feature>
<evidence type="ECO:0000256" key="5">
    <source>
        <dbReference type="SAM" id="MobiDB-lite"/>
    </source>
</evidence>
<feature type="domain" description="PDZ" evidence="6">
    <location>
        <begin position="360"/>
        <end position="446"/>
    </location>
</feature>
<evidence type="ECO:0000256" key="2">
    <source>
        <dbReference type="ARBA" id="ARBA00022618"/>
    </source>
</evidence>
<feature type="compositionally biased region" description="Polar residues" evidence="5">
    <location>
        <begin position="1587"/>
        <end position="1598"/>
    </location>
</feature>
<feature type="region of interest" description="Disordered" evidence="5">
    <location>
        <begin position="1478"/>
        <end position="1523"/>
    </location>
</feature>
<feature type="region of interest" description="Disordered" evidence="5">
    <location>
        <begin position="1557"/>
        <end position="1598"/>
    </location>
</feature>
<accession>A0ABR1AFM6</accession>
<keyword evidence="3" id="KW-0677">Repeat</keyword>
<keyword evidence="2" id="KW-0132">Cell division</keyword>
<evidence type="ECO:0000256" key="1">
    <source>
        <dbReference type="ARBA" id="ARBA00005358"/>
    </source>
</evidence>
<feature type="compositionally biased region" description="Polar residues" evidence="5">
    <location>
        <begin position="653"/>
        <end position="662"/>
    </location>
</feature>
<feature type="compositionally biased region" description="Basic and acidic residues" evidence="5">
    <location>
        <begin position="945"/>
        <end position="957"/>
    </location>
</feature>
<proteinExistence type="inferred from homology"/>
<feature type="region of interest" description="Disordered" evidence="5">
    <location>
        <begin position="989"/>
        <end position="1038"/>
    </location>
</feature>
<dbReference type="Pfam" id="PF00595">
    <property type="entry name" value="PDZ"/>
    <property type="match status" value="3"/>
</dbReference>
<feature type="region of interest" description="Disordered" evidence="5">
    <location>
        <begin position="1444"/>
        <end position="1465"/>
    </location>
</feature>
<feature type="domain" description="PDZ" evidence="6">
    <location>
        <begin position="689"/>
        <end position="774"/>
    </location>
</feature>
<feature type="region of interest" description="Disordered" evidence="5">
    <location>
        <begin position="943"/>
        <end position="966"/>
    </location>
</feature>
<feature type="region of interest" description="Disordered" evidence="5">
    <location>
        <begin position="646"/>
        <end position="676"/>
    </location>
</feature>
<dbReference type="InterPro" id="IPR036034">
    <property type="entry name" value="PDZ_sf"/>
</dbReference>
<dbReference type="EMBL" id="JAWJWF010000050">
    <property type="protein sequence ID" value="KAK6618289.1"/>
    <property type="molecule type" value="Genomic_DNA"/>
</dbReference>
<feature type="region of interest" description="Disordered" evidence="5">
    <location>
        <begin position="306"/>
        <end position="340"/>
    </location>
</feature>
<dbReference type="PANTHER" id="PTHR16484">
    <property type="entry name" value="PARTITIONING DEFECTIVE 3 RELATED"/>
    <property type="match status" value="1"/>
</dbReference>
<feature type="compositionally biased region" description="Polar residues" evidence="5">
    <location>
        <begin position="1255"/>
        <end position="1264"/>
    </location>
</feature>
<feature type="compositionally biased region" description="Basic and acidic residues" evidence="5">
    <location>
        <begin position="999"/>
        <end position="1027"/>
    </location>
</feature>
<feature type="region of interest" description="Disordered" evidence="5">
    <location>
        <begin position="143"/>
        <end position="186"/>
    </location>
</feature>